<accession>A0A3Q4HIN4</accession>
<evidence type="ECO:0000256" key="4">
    <source>
        <dbReference type="ARBA" id="ARBA00022825"/>
    </source>
</evidence>
<evidence type="ECO:0000256" key="5">
    <source>
        <dbReference type="ARBA" id="ARBA00036320"/>
    </source>
</evidence>
<dbReference type="InterPro" id="IPR043504">
    <property type="entry name" value="Peptidase_S1_PA_chymotrypsin"/>
</dbReference>
<keyword evidence="2" id="KW-0645">Protease</keyword>
<dbReference type="InterPro" id="IPR033116">
    <property type="entry name" value="TRYPSIN_SER"/>
</dbReference>
<dbReference type="AlphaFoldDB" id="A0A3Q4HIN4"/>
<protein>
    <recommendedName>
        <fullName evidence="6">trypsin</fullName>
        <ecNumber evidence="6">3.4.21.4</ecNumber>
    </recommendedName>
</protein>
<comment type="catalytic activity">
    <reaction evidence="5">
        <text>Preferential cleavage: Arg-|-Xaa, Lys-|-Xaa.</text>
        <dbReference type="EC" id="3.4.21.4"/>
    </reaction>
</comment>
<reference evidence="9" key="2">
    <citation type="submission" date="2025-09" db="UniProtKB">
        <authorList>
            <consortium name="Ensembl"/>
        </authorList>
    </citation>
    <scope>IDENTIFICATION</scope>
</reference>
<keyword evidence="10" id="KW-1185">Reference proteome</keyword>
<dbReference type="Ensembl" id="ENSNBRT00000020965.1">
    <property type="protein sequence ID" value="ENSNBRP00000020413.1"/>
    <property type="gene ID" value="ENSNBRG00000015700.1"/>
</dbReference>
<dbReference type="PROSITE" id="PS00135">
    <property type="entry name" value="TRYPSIN_SER"/>
    <property type="match status" value="1"/>
</dbReference>
<comment type="subcellular location">
    <subcellularLocation>
        <location evidence="1">Secreted</location>
        <location evidence="1">Extracellular space</location>
    </subcellularLocation>
</comment>
<feature type="chain" id="PRO_5018549847" description="trypsin" evidence="7">
    <location>
        <begin position="21"/>
        <end position="233"/>
    </location>
</feature>
<dbReference type="GO" id="GO:0006508">
    <property type="term" value="P:proteolysis"/>
    <property type="evidence" value="ECO:0007669"/>
    <property type="project" value="UniProtKB-KW"/>
</dbReference>
<dbReference type="GO" id="GO:0004252">
    <property type="term" value="F:serine-type endopeptidase activity"/>
    <property type="evidence" value="ECO:0007669"/>
    <property type="project" value="UniProtKB-EC"/>
</dbReference>
<dbReference type="InterPro" id="IPR009003">
    <property type="entry name" value="Peptidase_S1_PA"/>
</dbReference>
<dbReference type="GO" id="GO:0005615">
    <property type="term" value="C:extracellular space"/>
    <property type="evidence" value="ECO:0007669"/>
    <property type="project" value="TreeGrafter"/>
</dbReference>
<keyword evidence="4" id="KW-0720">Serine protease</keyword>
<proteinExistence type="predicted"/>
<keyword evidence="7" id="KW-0732">Signal</keyword>
<dbReference type="PANTHER" id="PTHR24264">
    <property type="entry name" value="TRYPSIN-RELATED"/>
    <property type="match status" value="1"/>
</dbReference>
<evidence type="ECO:0000256" key="6">
    <source>
        <dbReference type="ARBA" id="ARBA00038868"/>
    </source>
</evidence>
<dbReference type="GeneTree" id="ENSGT01050000244883"/>
<evidence type="ECO:0000256" key="1">
    <source>
        <dbReference type="ARBA" id="ARBA00004239"/>
    </source>
</evidence>
<organism evidence="9 10">
    <name type="scientific">Neolamprologus brichardi</name>
    <name type="common">Fairy cichlid</name>
    <name type="synonym">Lamprologus brichardi</name>
    <dbReference type="NCBI Taxonomy" id="32507"/>
    <lineage>
        <taxon>Eukaryota</taxon>
        <taxon>Metazoa</taxon>
        <taxon>Chordata</taxon>
        <taxon>Craniata</taxon>
        <taxon>Vertebrata</taxon>
        <taxon>Euteleostomi</taxon>
        <taxon>Actinopterygii</taxon>
        <taxon>Neopterygii</taxon>
        <taxon>Teleostei</taxon>
        <taxon>Neoteleostei</taxon>
        <taxon>Acanthomorphata</taxon>
        <taxon>Ovalentaria</taxon>
        <taxon>Cichlomorphae</taxon>
        <taxon>Cichliformes</taxon>
        <taxon>Cichlidae</taxon>
        <taxon>African cichlids</taxon>
        <taxon>Pseudocrenilabrinae</taxon>
        <taxon>Lamprologini</taxon>
        <taxon>Neolamprologus</taxon>
    </lineage>
</organism>
<keyword evidence="3" id="KW-0378">Hydrolase</keyword>
<dbReference type="PANTHER" id="PTHR24264:SF6">
    <property type="entry name" value="TRYPSINOGEN 1A-RELATED"/>
    <property type="match status" value="1"/>
</dbReference>
<reference evidence="9" key="1">
    <citation type="submission" date="2025-08" db="UniProtKB">
        <authorList>
            <consortium name="Ensembl"/>
        </authorList>
    </citation>
    <scope>IDENTIFICATION</scope>
</reference>
<dbReference type="InterPro" id="IPR001254">
    <property type="entry name" value="Trypsin_dom"/>
</dbReference>
<evidence type="ECO:0000256" key="3">
    <source>
        <dbReference type="ARBA" id="ARBA00022801"/>
    </source>
</evidence>
<sequence length="233" mass="25910">MKSLVFILLIEVACKYDVDGYECEPYSQPQSSVFCGTENQLSVFCMELCMGDHHTGATEGNEEFVSVFHIIQQAFCDSLALVNDIRLLKLSCHSQPVCAACGSARWLCLFWDHLQSLYYPQCSFVFAAAADRLQCAEIPILSEDYCHIKYPNVVDYTIFCKGYLDEGRFTACKSKFFSQGDSGGGDSGGPVVCNGELQGIVSWGYGCAEKDHPGVYTKVCIFNDWIQQTMASY</sequence>
<dbReference type="STRING" id="32507.ENSNBRP00000020413"/>
<dbReference type="EC" id="3.4.21.4" evidence="6"/>
<dbReference type="SMART" id="SM00020">
    <property type="entry name" value="Tryp_SPc"/>
    <property type="match status" value="1"/>
</dbReference>
<evidence type="ECO:0000256" key="2">
    <source>
        <dbReference type="ARBA" id="ARBA00022670"/>
    </source>
</evidence>
<evidence type="ECO:0000259" key="8">
    <source>
        <dbReference type="PROSITE" id="PS50240"/>
    </source>
</evidence>
<evidence type="ECO:0000313" key="10">
    <source>
        <dbReference type="Proteomes" id="UP000261580"/>
    </source>
</evidence>
<dbReference type="Proteomes" id="UP000261580">
    <property type="component" value="Unassembled WGS sequence"/>
</dbReference>
<feature type="domain" description="Peptidase S1" evidence="8">
    <location>
        <begin position="45"/>
        <end position="231"/>
    </location>
</feature>
<dbReference type="Pfam" id="PF00089">
    <property type="entry name" value="Trypsin"/>
    <property type="match status" value="1"/>
</dbReference>
<dbReference type="PROSITE" id="PS50240">
    <property type="entry name" value="TRYPSIN_DOM"/>
    <property type="match status" value="1"/>
</dbReference>
<dbReference type="InterPro" id="IPR050127">
    <property type="entry name" value="Serine_Proteases_S1"/>
</dbReference>
<evidence type="ECO:0000313" key="9">
    <source>
        <dbReference type="Ensembl" id="ENSNBRP00000020413.1"/>
    </source>
</evidence>
<dbReference type="Gene3D" id="2.40.10.10">
    <property type="entry name" value="Trypsin-like serine proteases"/>
    <property type="match status" value="2"/>
</dbReference>
<evidence type="ECO:0000256" key="7">
    <source>
        <dbReference type="SAM" id="SignalP"/>
    </source>
</evidence>
<feature type="signal peptide" evidence="7">
    <location>
        <begin position="1"/>
        <end position="20"/>
    </location>
</feature>
<dbReference type="SUPFAM" id="SSF50494">
    <property type="entry name" value="Trypsin-like serine proteases"/>
    <property type="match status" value="1"/>
</dbReference>
<dbReference type="OMA" id="ACGSARW"/>
<name>A0A3Q4HIN4_NEOBR</name>
<dbReference type="Bgee" id="ENSNBRG00000015700">
    <property type="expression patterns" value="Expressed in mesonephros and 6 other cell types or tissues"/>
</dbReference>